<dbReference type="PROSITE" id="PS51063">
    <property type="entry name" value="HTH_CRP_2"/>
    <property type="match status" value="1"/>
</dbReference>
<dbReference type="Pfam" id="PF13545">
    <property type="entry name" value="HTH_Crp_2"/>
    <property type="match status" value="1"/>
</dbReference>
<dbReference type="GO" id="GO:0005829">
    <property type="term" value="C:cytosol"/>
    <property type="evidence" value="ECO:0007669"/>
    <property type="project" value="TreeGrafter"/>
</dbReference>
<dbReference type="CDD" id="cd00038">
    <property type="entry name" value="CAP_ED"/>
    <property type="match status" value="1"/>
</dbReference>
<feature type="domain" description="Cyclic nucleotide-binding" evidence="4">
    <location>
        <begin position="42"/>
        <end position="124"/>
    </location>
</feature>
<dbReference type="AlphaFoldDB" id="A0A6G6J829"/>
<dbReference type="Proteomes" id="UP000501063">
    <property type="component" value="Plasmid pPniHBP1_1"/>
</dbReference>
<dbReference type="PROSITE" id="PS50042">
    <property type="entry name" value="CNMP_BINDING_3"/>
    <property type="match status" value="1"/>
</dbReference>
<dbReference type="SMART" id="SM00419">
    <property type="entry name" value="HTH_CRP"/>
    <property type="match status" value="1"/>
</dbReference>
<dbReference type="PRINTS" id="PR00034">
    <property type="entry name" value="HTHCRP"/>
</dbReference>
<accession>A0A6G6J829</accession>
<dbReference type="KEGG" id="pnt:G5B91_33965"/>
<keyword evidence="1" id="KW-0805">Transcription regulation</keyword>
<dbReference type="SMART" id="SM00100">
    <property type="entry name" value="cNMP"/>
    <property type="match status" value="1"/>
</dbReference>
<dbReference type="Gene3D" id="1.10.10.10">
    <property type="entry name" value="Winged helix-like DNA-binding domain superfamily/Winged helix DNA-binding domain"/>
    <property type="match status" value="1"/>
</dbReference>
<dbReference type="InterPro" id="IPR018490">
    <property type="entry name" value="cNMP-bd_dom_sf"/>
</dbReference>
<dbReference type="InterPro" id="IPR000595">
    <property type="entry name" value="cNMP-bd_dom"/>
</dbReference>
<dbReference type="GO" id="GO:0003677">
    <property type="term" value="F:DNA binding"/>
    <property type="evidence" value="ECO:0007669"/>
    <property type="project" value="UniProtKB-KW"/>
</dbReference>
<evidence type="ECO:0000313" key="6">
    <source>
        <dbReference type="EMBL" id="QIE91357.1"/>
    </source>
</evidence>
<dbReference type="SUPFAM" id="SSF46785">
    <property type="entry name" value="Winged helix' DNA-binding domain"/>
    <property type="match status" value="1"/>
</dbReference>
<dbReference type="RefSeq" id="WP_024767839.1">
    <property type="nucleotide sequence ID" value="NZ_CP049142.1"/>
</dbReference>
<dbReference type="InterPro" id="IPR014710">
    <property type="entry name" value="RmlC-like_jellyroll"/>
</dbReference>
<dbReference type="InterPro" id="IPR012318">
    <property type="entry name" value="HTH_CRP"/>
</dbReference>
<organism evidence="6 7">
    <name type="scientific">Pseudomonas nitroreducens</name>
    <dbReference type="NCBI Taxonomy" id="46680"/>
    <lineage>
        <taxon>Bacteria</taxon>
        <taxon>Pseudomonadati</taxon>
        <taxon>Pseudomonadota</taxon>
        <taxon>Gammaproteobacteria</taxon>
        <taxon>Pseudomonadales</taxon>
        <taxon>Pseudomonadaceae</taxon>
        <taxon>Pseudomonas</taxon>
    </lineage>
</organism>
<dbReference type="Pfam" id="PF00027">
    <property type="entry name" value="cNMP_binding"/>
    <property type="match status" value="1"/>
</dbReference>
<evidence type="ECO:0000256" key="2">
    <source>
        <dbReference type="ARBA" id="ARBA00023125"/>
    </source>
</evidence>
<reference evidence="6 7" key="1">
    <citation type="submission" date="2020-02" db="EMBL/GenBank/DDBJ databases">
        <title>Integrative conjugative elements (ICEs) and plasmids drive adaptation of Pseudomonas nitroreducens strain HBP1 to wastewater environment.</title>
        <authorList>
            <person name="Sentchilo V."/>
            <person name="Carraro N."/>
            <person name="Bertelli C."/>
            <person name="van der Meer J.R."/>
        </authorList>
    </citation>
    <scope>NUCLEOTIDE SEQUENCE [LARGE SCALE GENOMIC DNA]</scope>
    <source>
        <strain evidence="6 7">HBP1</strain>
        <plasmid evidence="7">ppnihbp1_1</plasmid>
    </source>
</reference>
<geneLocation type="plasmid" evidence="7">
    <name>ppnihbp1_1</name>
</geneLocation>
<proteinExistence type="predicted"/>
<dbReference type="InterPro" id="IPR036388">
    <property type="entry name" value="WH-like_DNA-bd_sf"/>
</dbReference>
<keyword evidence="3" id="KW-0804">Transcription</keyword>
<dbReference type="Gene3D" id="2.60.120.10">
    <property type="entry name" value="Jelly Rolls"/>
    <property type="match status" value="1"/>
</dbReference>
<dbReference type="SUPFAM" id="SSF51206">
    <property type="entry name" value="cAMP-binding domain-like"/>
    <property type="match status" value="1"/>
</dbReference>
<evidence type="ECO:0000259" key="5">
    <source>
        <dbReference type="PROSITE" id="PS51063"/>
    </source>
</evidence>
<dbReference type="EMBL" id="CP049142">
    <property type="protein sequence ID" value="QIE91357.1"/>
    <property type="molecule type" value="Genomic_DNA"/>
</dbReference>
<sequence length="217" mass="23396">MQSSLPSSLNSRAALFLAKSRARSHRAKSVILVPEVSSTSAFLLVKGSAQLEMASDGKVLILGLLKPGDFFGDLPFSTAADGHLVSVRARTECQVASMPTSQFKSMMMERPEMLMDVCSQLNDRLSSATRKVGDFAFLDIPSRIVSVIQDLVHASFAVTTSEGTLLPVTRQDLGRLAGCSRETAGRVLKMLEEEGLVSCSGRNITVLNTKARMTEIS</sequence>
<name>A0A6G6J829_PSENT</name>
<evidence type="ECO:0000256" key="1">
    <source>
        <dbReference type="ARBA" id="ARBA00023015"/>
    </source>
</evidence>
<dbReference type="PANTHER" id="PTHR24567:SF68">
    <property type="entry name" value="DNA-BINDING TRANSCRIPTIONAL DUAL REGULATOR CRP"/>
    <property type="match status" value="1"/>
</dbReference>
<dbReference type="InterPro" id="IPR050397">
    <property type="entry name" value="Env_Response_Regulators"/>
</dbReference>
<gene>
    <name evidence="6" type="ORF">G5B91_33965</name>
</gene>
<dbReference type="PANTHER" id="PTHR24567">
    <property type="entry name" value="CRP FAMILY TRANSCRIPTIONAL REGULATORY PROTEIN"/>
    <property type="match status" value="1"/>
</dbReference>
<evidence type="ECO:0000259" key="4">
    <source>
        <dbReference type="PROSITE" id="PS50042"/>
    </source>
</evidence>
<dbReference type="GO" id="GO:0003700">
    <property type="term" value="F:DNA-binding transcription factor activity"/>
    <property type="evidence" value="ECO:0007669"/>
    <property type="project" value="TreeGrafter"/>
</dbReference>
<protein>
    <submittedName>
        <fullName evidence="6">Cyclic nucleotide-binding domain-containing protein</fullName>
    </submittedName>
</protein>
<keyword evidence="2" id="KW-0238">DNA-binding</keyword>
<evidence type="ECO:0000256" key="3">
    <source>
        <dbReference type="ARBA" id="ARBA00023163"/>
    </source>
</evidence>
<keyword evidence="6" id="KW-0614">Plasmid</keyword>
<evidence type="ECO:0000313" key="7">
    <source>
        <dbReference type="Proteomes" id="UP000501063"/>
    </source>
</evidence>
<dbReference type="InterPro" id="IPR036390">
    <property type="entry name" value="WH_DNA-bd_sf"/>
</dbReference>
<dbReference type="CDD" id="cd00092">
    <property type="entry name" value="HTH_CRP"/>
    <property type="match status" value="1"/>
</dbReference>
<feature type="domain" description="HTH crp-type" evidence="5">
    <location>
        <begin position="138"/>
        <end position="210"/>
    </location>
</feature>